<dbReference type="Pfam" id="PF09391">
    <property type="entry name" value="DUF2000"/>
    <property type="match status" value="1"/>
</dbReference>
<evidence type="ECO:0000313" key="1">
    <source>
        <dbReference type="EMBL" id="SFK47956.1"/>
    </source>
</evidence>
<dbReference type="EMBL" id="FOSD01000007">
    <property type="protein sequence ID" value="SFK47956.1"/>
    <property type="molecule type" value="Genomic_DNA"/>
</dbReference>
<evidence type="ECO:0000313" key="2">
    <source>
        <dbReference type="Proteomes" id="UP000198841"/>
    </source>
</evidence>
<dbReference type="InterPro" id="IPR023476">
    <property type="entry name" value="Pep_tRNA_hydro_II_dom_sf"/>
</dbReference>
<dbReference type="InterPro" id="IPR017021">
    <property type="entry name" value="UCP033763"/>
</dbReference>
<proteinExistence type="predicted"/>
<dbReference type="SUPFAM" id="SSF102462">
    <property type="entry name" value="Peptidyl-tRNA hydrolase II"/>
    <property type="match status" value="1"/>
</dbReference>
<evidence type="ECO:0008006" key="3">
    <source>
        <dbReference type="Google" id="ProtNLM"/>
    </source>
</evidence>
<protein>
    <recommendedName>
        <fullName evidence="3">DUF2000 domain-containing protein</fullName>
    </recommendedName>
</protein>
<dbReference type="RefSeq" id="WP_008108758.1">
    <property type="nucleotide sequence ID" value="NZ_FOSD01000007.1"/>
</dbReference>
<accession>A0A1I3ZWC8</accession>
<keyword evidence="2" id="KW-1185">Reference proteome</keyword>
<dbReference type="Gene3D" id="3.40.1490.10">
    <property type="entry name" value="Bit1"/>
    <property type="match status" value="1"/>
</dbReference>
<gene>
    <name evidence="1" type="ORF">SAMN05518863_107199</name>
</gene>
<comment type="caution">
    <text evidence="1">The sequence shown here is derived from an EMBL/GenBank/DDBJ whole genome shotgun (WGS) entry which is preliminary data.</text>
</comment>
<organism evidence="1 2">
    <name type="scientific">Candidatus Pantoea symbiotica</name>
    <dbReference type="NCBI Taxonomy" id="1884370"/>
    <lineage>
        <taxon>Bacteria</taxon>
        <taxon>Pseudomonadati</taxon>
        <taxon>Pseudomonadota</taxon>
        <taxon>Gammaproteobacteria</taxon>
        <taxon>Enterobacterales</taxon>
        <taxon>Erwiniaceae</taxon>
        <taxon>Pantoea</taxon>
    </lineage>
</organism>
<dbReference type="InterPro" id="IPR018988">
    <property type="entry name" value="DUF2000"/>
</dbReference>
<sequence>MDFDANTHRCTIVIDQQLPAGLAMNASSVIGISFGKLIGNLVGPDQQSQDGVNYPGVIYAPLPVLLADGNYLRELQQISSADSEIFAMPFSALAQSCKTYEEYGERITDAHSGQIELVAIGLIGPKKKITRLTGNLKLYR</sequence>
<reference evidence="1 2" key="1">
    <citation type="submission" date="2016-10" db="EMBL/GenBank/DDBJ databases">
        <authorList>
            <person name="Varghese N."/>
            <person name="Submissions S."/>
        </authorList>
    </citation>
    <scope>NUCLEOTIDE SEQUENCE [LARGE SCALE GENOMIC DNA]</scope>
    <source>
        <strain evidence="1 2">YR512</strain>
    </source>
</reference>
<name>A0A1I3ZWC8_9GAMM</name>
<dbReference type="PIRSF" id="PIRSF033736">
    <property type="entry name" value="UCP033763"/>
    <property type="match status" value="1"/>
</dbReference>
<dbReference type="Proteomes" id="UP000198841">
    <property type="component" value="Unassembled WGS sequence"/>
</dbReference>